<feature type="signal peptide" evidence="1">
    <location>
        <begin position="1"/>
        <end position="19"/>
    </location>
</feature>
<reference evidence="2" key="1">
    <citation type="journal article" date="2021" name="Nat. Commun.">
        <title>Genetic determinants of endophytism in the Arabidopsis root mycobiome.</title>
        <authorList>
            <person name="Mesny F."/>
            <person name="Miyauchi S."/>
            <person name="Thiergart T."/>
            <person name="Pickel B."/>
            <person name="Atanasova L."/>
            <person name="Karlsson M."/>
            <person name="Huettel B."/>
            <person name="Barry K.W."/>
            <person name="Haridas S."/>
            <person name="Chen C."/>
            <person name="Bauer D."/>
            <person name="Andreopoulos W."/>
            <person name="Pangilinan J."/>
            <person name="LaButti K."/>
            <person name="Riley R."/>
            <person name="Lipzen A."/>
            <person name="Clum A."/>
            <person name="Drula E."/>
            <person name="Henrissat B."/>
            <person name="Kohler A."/>
            <person name="Grigoriev I.V."/>
            <person name="Martin F.M."/>
            <person name="Hacquard S."/>
        </authorList>
    </citation>
    <scope>NUCLEOTIDE SEQUENCE</scope>
    <source>
        <strain evidence="2">MPI-CAGE-AT-0021</strain>
    </source>
</reference>
<evidence type="ECO:0000313" key="3">
    <source>
        <dbReference type="Proteomes" id="UP000717696"/>
    </source>
</evidence>
<proteinExistence type="predicted"/>
<dbReference type="Proteomes" id="UP000717696">
    <property type="component" value="Unassembled WGS sequence"/>
</dbReference>
<feature type="chain" id="PRO_5040370821" evidence="1">
    <location>
        <begin position="20"/>
        <end position="613"/>
    </location>
</feature>
<dbReference type="AlphaFoldDB" id="A0A9P9JBL5"/>
<keyword evidence="1" id="KW-0732">Signal</keyword>
<dbReference type="EMBL" id="JAGMUU010000006">
    <property type="protein sequence ID" value="KAH7150170.1"/>
    <property type="molecule type" value="Genomic_DNA"/>
</dbReference>
<evidence type="ECO:0000313" key="2">
    <source>
        <dbReference type="EMBL" id="KAH7150170.1"/>
    </source>
</evidence>
<evidence type="ECO:0000256" key="1">
    <source>
        <dbReference type="SAM" id="SignalP"/>
    </source>
</evidence>
<accession>A0A9P9JBL5</accession>
<dbReference type="OrthoDB" id="4733706at2759"/>
<name>A0A9P9JBL5_9HYPO</name>
<gene>
    <name evidence="2" type="ORF">B0J13DRAFT_673892</name>
</gene>
<organism evidence="2 3">
    <name type="scientific">Dactylonectria estremocensis</name>
    <dbReference type="NCBI Taxonomy" id="1079267"/>
    <lineage>
        <taxon>Eukaryota</taxon>
        <taxon>Fungi</taxon>
        <taxon>Dikarya</taxon>
        <taxon>Ascomycota</taxon>
        <taxon>Pezizomycotina</taxon>
        <taxon>Sordariomycetes</taxon>
        <taxon>Hypocreomycetidae</taxon>
        <taxon>Hypocreales</taxon>
        <taxon>Nectriaceae</taxon>
        <taxon>Dactylonectria</taxon>
    </lineage>
</organism>
<comment type="caution">
    <text evidence="2">The sequence shown here is derived from an EMBL/GenBank/DDBJ whole genome shotgun (WGS) entry which is preliminary data.</text>
</comment>
<protein>
    <submittedName>
        <fullName evidence="2">Uncharacterized protein</fullName>
    </submittedName>
</protein>
<keyword evidence="3" id="KW-1185">Reference proteome</keyword>
<sequence length="613" mass="64458">MRCHSFTALWAILASATMASLIRAPDMTHIVSRNPLSGEDLALSPLALKYGLTPRDLHDGVSSSLVTRGLFDTSVFSFSKENELLFDGALPLDDGLEIEFSLTCIDCQASATLTPSFESAGIFNYLDSVVNLTFADTSAYIDLDLIIDGDGTYTYPIWTSNGATGIDIDIFSIGLFLSVELVLDISDAIDIQGGFEYSIPDGSFISVDLSGDILAQNFDGANFVEIPWQYQSGSATIKAALVLRVECGAQLSIAGNGLELEVGIYLSIPEIVLQFEATETCGLETTEWLDINAGVYAREGLLVDGTLLGEAPTASTTFYSLPLGTQCWDTLSTSQIAATTQPIEVPETSEAASVVSTWLVGGGDPITSTTSPTFIVSGGPPVFASTMDGADATSVKQTTASPSKWPSIVPGKYSNTTAGVSDFHTSTVYSTKVYTITSCAASVINCPATWRQEIVVTKEIELYTTVCPITETQTVPVVATTSRVPRNITLTNGTPVPACPTPIINTFVPPADRSPPAERTKTIFVHVPITKVVTQSATSTASTTVLSSGSEGSCGEVITSDSTEAAKPTFTHGSNVTAVPSQVSEVPVSSAARTSLLSLIGGITIVISCLLAL</sequence>